<dbReference type="InterPro" id="IPR035437">
    <property type="entry name" value="SNase_OB-fold_sf"/>
</dbReference>
<dbReference type="PROSITE" id="PS01284">
    <property type="entry name" value="TNASE_2"/>
    <property type="match status" value="1"/>
</dbReference>
<dbReference type="Pfam" id="PF00565">
    <property type="entry name" value="SNase"/>
    <property type="match status" value="1"/>
</dbReference>
<gene>
    <name evidence="2" type="ORF">GGR43_004031</name>
</gene>
<dbReference type="PROSITE" id="PS50830">
    <property type="entry name" value="TNASE_3"/>
    <property type="match status" value="1"/>
</dbReference>
<dbReference type="SUPFAM" id="SSF50199">
    <property type="entry name" value="Staphylococcal nuclease"/>
    <property type="match status" value="1"/>
</dbReference>
<dbReference type="GO" id="GO:0004519">
    <property type="term" value="F:endonuclease activity"/>
    <property type="evidence" value="ECO:0007669"/>
    <property type="project" value="UniProtKB-KW"/>
</dbReference>
<dbReference type="RefSeq" id="WP_188073573.1">
    <property type="nucleotide sequence ID" value="NZ_BSPS01000177.1"/>
</dbReference>
<dbReference type="SMART" id="SM00318">
    <property type="entry name" value="SNc"/>
    <property type="match status" value="1"/>
</dbReference>
<keyword evidence="2" id="KW-0255">Endonuclease</keyword>
<keyword evidence="2" id="KW-0378">Hydrolase</keyword>
<accession>A0A7W6FS27</accession>
<reference evidence="2 3" key="1">
    <citation type="submission" date="2020-08" db="EMBL/GenBank/DDBJ databases">
        <title>Genomic Encyclopedia of Type Strains, Phase IV (KMG-IV): sequencing the most valuable type-strain genomes for metagenomic binning, comparative biology and taxonomic classification.</title>
        <authorList>
            <person name="Goeker M."/>
        </authorList>
    </citation>
    <scope>NUCLEOTIDE SEQUENCE [LARGE SCALE GENOMIC DNA]</scope>
    <source>
        <strain evidence="2 3">DSM 26189</strain>
    </source>
</reference>
<dbReference type="Gene3D" id="2.40.50.90">
    <property type="match status" value="1"/>
</dbReference>
<organism evidence="2 3">
    <name type="scientific">Sphingobium jiangsuense</name>
    <dbReference type="NCBI Taxonomy" id="870476"/>
    <lineage>
        <taxon>Bacteria</taxon>
        <taxon>Pseudomonadati</taxon>
        <taxon>Pseudomonadota</taxon>
        <taxon>Alphaproteobacteria</taxon>
        <taxon>Sphingomonadales</taxon>
        <taxon>Sphingomonadaceae</taxon>
        <taxon>Sphingobium</taxon>
    </lineage>
</organism>
<keyword evidence="2" id="KW-0540">Nuclease</keyword>
<evidence type="ECO:0000313" key="2">
    <source>
        <dbReference type="EMBL" id="MBB3928287.1"/>
    </source>
</evidence>
<dbReference type="InterPro" id="IPR016071">
    <property type="entry name" value="Staphylococal_nuclease_OB-fold"/>
</dbReference>
<protein>
    <submittedName>
        <fullName evidence="2">Endonuclease YncB(Thermonuclease family)</fullName>
    </submittedName>
</protein>
<sequence>MILPILLSLAPICYAVDGDTLRCGSERVRLLGIDAPEIHGCRKGRVCAPGDGQASKRHLAKLIEGKRLTIERHGRDRYGRTLAYVWANGANLSCVQIRRKMAVYVPKWNTGGRGC</sequence>
<keyword evidence="3" id="KW-1185">Reference proteome</keyword>
<dbReference type="InterPro" id="IPR002071">
    <property type="entry name" value="Thermonucl_AS"/>
</dbReference>
<comment type="caution">
    <text evidence="2">The sequence shown here is derived from an EMBL/GenBank/DDBJ whole genome shotgun (WGS) entry which is preliminary data.</text>
</comment>
<evidence type="ECO:0000259" key="1">
    <source>
        <dbReference type="PROSITE" id="PS50830"/>
    </source>
</evidence>
<name>A0A7W6FS27_9SPHN</name>
<evidence type="ECO:0000313" key="3">
    <source>
        <dbReference type="Proteomes" id="UP000571950"/>
    </source>
</evidence>
<dbReference type="GO" id="GO:0003676">
    <property type="term" value="F:nucleic acid binding"/>
    <property type="evidence" value="ECO:0007669"/>
    <property type="project" value="InterPro"/>
</dbReference>
<proteinExistence type="predicted"/>
<dbReference type="Proteomes" id="UP000571950">
    <property type="component" value="Unassembled WGS sequence"/>
</dbReference>
<feature type="domain" description="TNase-like" evidence="1">
    <location>
        <begin position="12"/>
        <end position="102"/>
    </location>
</feature>
<dbReference type="AlphaFoldDB" id="A0A7W6FS27"/>
<dbReference type="EMBL" id="JACIDT010000022">
    <property type="protein sequence ID" value="MBB3928287.1"/>
    <property type="molecule type" value="Genomic_DNA"/>
</dbReference>